<evidence type="ECO:0000256" key="1">
    <source>
        <dbReference type="SAM" id="MobiDB-lite"/>
    </source>
</evidence>
<dbReference type="InterPro" id="IPR037056">
    <property type="entry name" value="RNase_H1_N_sf"/>
</dbReference>
<evidence type="ECO:0000313" key="3">
    <source>
        <dbReference type="RefSeq" id="XP_016652482.1"/>
    </source>
</evidence>
<reference evidence="2" key="1">
    <citation type="journal article" date="2012" name="Nat. Commun.">
        <title>The genome of Prunus mume.</title>
        <authorList>
            <person name="Zhang Q."/>
            <person name="Chen W."/>
            <person name="Sun L."/>
            <person name="Zhao F."/>
            <person name="Huang B."/>
            <person name="Yang W."/>
            <person name="Tao Y."/>
            <person name="Wang J."/>
            <person name="Yuan Z."/>
            <person name="Fan G."/>
            <person name="Xing Z."/>
            <person name="Han C."/>
            <person name="Pan H."/>
            <person name="Zhong X."/>
            <person name="Shi W."/>
            <person name="Liang X."/>
            <person name="Du D."/>
            <person name="Sun F."/>
            <person name="Xu Z."/>
            <person name="Hao R."/>
            <person name="Lv T."/>
            <person name="Lv Y."/>
            <person name="Zheng Z."/>
            <person name="Sun M."/>
            <person name="Luo L."/>
            <person name="Cai M."/>
            <person name="Gao Y."/>
            <person name="Wang J."/>
            <person name="Yin Y."/>
            <person name="Xu X."/>
            <person name="Cheng T."/>
            <person name="Wang J."/>
        </authorList>
    </citation>
    <scope>NUCLEOTIDE SEQUENCE [LARGE SCALE GENOMIC DNA]</scope>
</reference>
<dbReference type="RefSeq" id="XP_016652482.1">
    <property type="nucleotide sequence ID" value="XM_016796996.1"/>
</dbReference>
<dbReference type="Proteomes" id="UP000694861">
    <property type="component" value="Unplaced"/>
</dbReference>
<sequence>MADVNRSVELLRSFAQPKRAETTTISGSPYWPGARTAEEVEASRSRRKSEAEPVVDLAKDAFYVVRKGDIVGVYKGVGDCQAQLSSSIFDPPVSVYKGYSLPKDTEEYLGSCGLTNAVYTIAAADLKDDIFGKLIHCPFQDPASLQGGATVTDALKRRSHEVPASDNLGEEIIPVVPWDEWWELALKDSSNPEIALLPLHPELRANLNSMEAWEYAQSMSGKPYGYHNMMFSWIDTMADNYPPRLDTHLVVSMRTSTQPAYSANMWNEALNKRLGKEGLDLYEILIEIENREIAFDNLLTIPEQDEWVCMQQCQIYNMCCIYSCNV</sequence>
<name>A0ABM1LYK5_PRUMU</name>
<feature type="compositionally biased region" description="Basic and acidic residues" evidence="1">
    <location>
        <begin position="36"/>
        <end position="49"/>
    </location>
</feature>
<reference evidence="3" key="2">
    <citation type="submission" date="2025-08" db="UniProtKB">
        <authorList>
            <consortium name="RefSeq"/>
        </authorList>
    </citation>
    <scope>IDENTIFICATION</scope>
</reference>
<dbReference type="PANTHER" id="PTHR31354">
    <property type="entry name" value="OS01G0793500 PROTEIN"/>
    <property type="match status" value="1"/>
</dbReference>
<feature type="region of interest" description="Disordered" evidence="1">
    <location>
        <begin position="18"/>
        <end position="49"/>
    </location>
</feature>
<accession>A0ABM1LYK5</accession>
<evidence type="ECO:0000313" key="2">
    <source>
        <dbReference type="Proteomes" id="UP000694861"/>
    </source>
</evidence>
<gene>
    <name evidence="3" type="primary">LOC103343273</name>
</gene>
<dbReference type="GeneID" id="103343273"/>
<proteinExistence type="predicted"/>
<dbReference type="Gene3D" id="3.40.970.10">
    <property type="entry name" value="Ribonuclease H1, N-terminal domain"/>
    <property type="match status" value="1"/>
</dbReference>
<protein>
    <submittedName>
        <fullName evidence="3">Uncharacterized protein LOC103343273</fullName>
    </submittedName>
</protein>
<organism evidence="2 3">
    <name type="scientific">Prunus mume</name>
    <name type="common">Japanese apricot</name>
    <name type="synonym">Armeniaca mume</name>
    <dbReference type="NCBI Taxonomy" id="102107"/>
    <lineage>
        <taxon>Eukaryota</taxon>
        <taxon>Viridiplantae</taxon>
        <taxon>Streptophyta</taxon>
        <taxon>Embryophyta</taxon>
        <taxon>Tracheophyta</taxon>
        <taxon>Spermatophyta</taxon>
        <taxon>Magnoliopsida</taxon>
        <taxon>eudicotyledons</taxon>
        <taxon>Gunneridae</taxon>
        <taxon>Pentapetalae</taxon>
        <taxon>rosids</taxon>
        <taxon>fabids</taxon>
        <taxon>Rosales</taxon>
        <taxon>Rosaceae</taxon>
        <taxon>Amygdaloideae</taxon>
        <taxon>Amygdaleae</taxon>
        <taxon>Prunus</taxon>
    </lineage>
</organism>
<keyword evidence="2" id="KW-1185">Reference proteome</keyword>
<dbReference type="PANTHER" id="PTHR31354:SF7">
    <property type="entry name" value="OS09G0392000 PROTEIN"/>
    <property type="match status" value="1"/>
</dbReference>